<proteinExistence type="inferred from homology"/>
<evidence type="ECO:0000256" key="9">
    <source>
        <dbReference type="ARBA" id="ARBA00023049"/>
    </source>
</evidence>
<reference evidence="12 13" key="1">
    <citation type="journal article" date="2019" name="Nat. Ecol. Evol.">
        <title>Megaphylogeny resolves global patterns of mushroom evolution.</title>
        <authorList>
            <person name="Varga T."/>
            <person name="Krizsan K."/>
            <person name="Foldi C."/>
            <person name="Dima B."/>
            <person name="Sanchez-Garcia M."/>
            <person name="Sanchez-Ramirez S."/>
            <person name="Szollosi G.J."/>
            <person name="Szarkandi J.G."/>
            <person name="Papp V."/>
            <person name="Albert L."/>
            <person name="Andreopoulos W."/>
            <person name="Angelini C."/>
            <person name="Antonin V."/>
            <person name="Barry K.W."/>
            <person name="Bougher N.L."/>
            <person name="Buchanan P."/>
            <person name="Buyck B."/>
            <person name="Bense V."/>
            <person name="Catcheside P."/>
            <person name="Chovatia M."/>
            <person name="Cooper J."/>
            <person name="Damon W."/>
            <person name="Desjardin D."/>
            <person name="Finy P."/>
            <person name="Geml J."/>
            <person name="Haridas S."/>
            <person name="Hughes K."/>
            <person name="Justo A."/>
            <person name="Karasinski D."/>
            <person name="Kautmanova I."/>
            <person name="Kiss B."/>
            <person name="Kocsube S."/>
            <person name="Kotiranta H."/>
            <person name="LaButti K.M."/>
            <person name="Lechner B.E."/>
            <person name="Liimatainen K."/>
            <person name="Lipzen A."/>
            <person name="Lukacs Z."/>
            <person name="Mihaltcheva S."/>
            <person name="Morgado L.N."/>
            <person name="Niskanen T."/>
            <person name="Noordeloos M.E."/>
            <person name="Ohm R.A."/>
            <person name="Ortiz-Santana B."/>
            <person name="Ovrebo C."/>
            <person name="Racz N."/>
            <person name="Riley R."/>
            <person name="Savchenko A."/>
            <person name="Shiryaev A."/>
            <person name="Soop K."/>
            <person name="Spirin V."/>
            <person name="Szebenyi C."/>
            <person name="Tomsovsky M."/>
            <person name="Tulloss R.E."/>
            <person name="Uehling J."/>
            <person name="Grigoriev I.V."/>
            <person name="Vagvolgyi C."/>
            <person name="Papp T."/>
            <person name="Martin F.M."/>
            <person name="Miettinen O."/>
            <person name="Hibbett D.S."/>
            <person name="Nagy L.G."/>
        </authorList>
    </citation>
    <scope>NUCLEOTIDE SEQUENCE [LARGE SCALE GENOMIC DNA]</scope>
    <source>
        <strain evidence="12 13">CBS 962.96</strain>
    </source>
</reference>
<evidence type="ECO:0000259" key="11">
    <source>
        <dbReference type="PROSITE" id="PS50853"/>
    </source>
</evidence>
<dbReference type="EC" id="3.4.-.-" evidence="10"/>
<protein>
    <recommendedName>
        <fullName evidence="10">Peptide hydrolase</fullName>
        <ecNumber evidence="10">3.4.-.-</ecNumber>
    </recommendedName>
</protein>
<evidence type="ECO:0000313" key="13">
    <source>
        <dbReference type="Proteomes" id="UP000297245"/>
    </source>
</evidence>
<comment type="subcellular location">
    <subcellularLocation>
        <location evidence="2">Secreted</location>
    </subcellularLocation>
</comment>
<dbReference type="GO" id="GO:0046872">
    <property type="term" value="F:metal ion binding"/>
    <property type="evidence" value="ECO:0007669"/>
    <property type="project" value="UniProtKB-KW"/>
</dbReference>
<keyword evidence="4" id="KW-0964">Secreted</keyword>
<keyword evidence="7 10" id="KW-0378">Hydrolase</keyword>
<dbReference type="InterPro" id="IPR045175">
    <property type="entry name" value="M28_fam"/>
</dbReference>
<dbReference type="Proteomes" id="UP000297245">
    <property type="component" value="Unassembled WGS sequence"/>
</dbReference>
<evidence type="ECO:0000256" key="2">
    <source>
        <dbReference type="ARBA" id="ARBA00004613"/>
    </source>
</evidence>
<keyword evidence="8 10" id="KW-0862">Zinc</keyword>
<comment type="cofactor">
    <cofactor evidence="1">
        <name>Zn(2+)</name>
        <dbReference type="ChEBI" id="CHEBI:29105"/>
    </cofactor>
</comment>
<evidence type="ECO:0000256" key="1">
    <source>
        <dbReference type="ARBA" id="ARBA00001947"/>
    </source>
</evidence>
<sequence length="490" mass="52859">MHAVLQTGFISLSLALLLSTVQAQPGPLQFTYDLNWPPGPGSSLSPQQPSPELTQALNQISPSNIEQTIRTLVSFGTRHTLSSQDDPKRGIGAARDWIKGEFQKYADEANRRNGVVNGKNKMDVEIQSYVQGPADRIPNDTVISNVLATLHGTESSSRTWVISGHYDSRVTDVMNFIDDAPGADDDASGVAISLELARVFSLAPTPPKATIIFAAVAGEEQGLYGSTHLANTLKNASVDVQGMLDNDIVGASRGGGEIGDGDRGEKVDPWNIRMFAQGIPPPELGNETAVTARTDIGAENDSPARQLGRFGVEVASNAVTNMSVQMIYRPDRFLRGGDHLPFLDAGYPAVRFTEPNEDFAHQHQDVRVDNVTGQQFGDLPEFCDFEFISRVAKVNGAILWSGATAPGMPQNVKIIASQLTNNSTFTWDIDQSVQGYEVVWRPTELPFWTKVIDVGKVGTATVLLSKDNVQFGVRAVGEDGLKSAAVAPFP</sequence>
<evidence type="ECO:0000256" key="3">
    <source>
        <dbReference type="ARBA" id="ARBA00005634"/>
    </source>
</evidence>
<feature type="chain" id="PRO_5021037887" description="Peptide hydrolase" evidence="10">
    <location>
        <begin position="24"/>
        <end position="490"/>
    </location>
</feature>
<evidence type="ECO:0000256" key="10">
    <source>
        <dbReference type="RuleBase" id="RU361240"/>
    </source>
</evidence>
<keyword evidence="5 10" id="KW-0645">Protease</keyword>
<dbReference type="InterPro" id="IPR036116">
    <property type="entry name" value="FN3_sf"/>
</dbReference>
<keyword evidence="6 10" id="KW-0479">Metal-binding</keyword>
<evidence type="ECO:0000256" key="7">
    <source>
        <dbReference type="ARBA" id="ARBA00022801"/>
    </source>
</evidence>
<gene>
    <name evidence="12" type="ORF">K435DRAFT_778750</name>
</gene>
<evidence type="ECO:0000256" key="5">
    <source>
        <dbReference type="ARBA" id="ARBA00022670"/>
    </source>
</evidence>
<evidence type="ECO:0000256" key="8">
    <source>
        <dbReference type="ARBA" id="ARBA00022833"/>
    </source>
</evidence>
<dbReference type="PANTHER" id="PTHR12147">
    <property type="entry name" value="METALLOPEPTIDASE M28 FAMILY MEMBER"/>
    <property type="match status" value="1"/>
</dbReference>
<organism evidence="12 13">
    <name type="scientific">Dendrothele bispora (strain CBS 962.96)</name>
    <dbReference type="NCBI Taxonomy" id="1314807"/>
    <lineage>
        <taxon>Eukaryota</taxon>
        <taxon>Fungi</taxon>
        <taxon>Dikarya</taxon>
        <taxon>Basidiomycota</taxon>
        <taxon>Agaricomycotina</taxon>
        <taxon>Agaricomycetes</taxon>
        <taxon>Agaricomycetidae</taxon>
        <taxon>Agaricales</taxon>
        <taxon>Agaricales incertae sedis</taxon>
        <taxon>Dendrothele</taxon>
    </lineage>
</organism>
<name>A0A4S8M1U4_DENBC</name>
<dbReference type="Gene3D" id="3.40.630.10">
    <property type="entry name" value="Zn peptidases"/>
    <property type="match status" value="1"/>
</dbReference>
<dbReference type="EMBL" id="ML179186">
    <property type="protein sequence ID" value="THU96052.1"/>
    <property type="molecule type" value="Genomic_DNA"/>
</dbReference>
<evidence type="ECO:0000256" key="4">
    <source>
        <dbReference type="ARBA" id="ARBA00022525"/>
    </source>
</evidence>
<evidence type="ECO:0000313" key="12">
    <source>
        <dbReference type="EMBL" id="THU96052.1"/>
    </source>
</evidence>
<keyword evidence="10" id="KW-0732">Signal</keyword>
<dbReference type="SUPFAM" id="SSF53187">
    <property type="entry name" value="Zn-dependent exopeptidases"/>
    <property type="match status" value="1"/>
</dbReference>
<accession>A0A4S8M1U4</accession>
<dbReference type="OrthoDB" id="10013407at2759"/>
<dbReference type="GO" id="GO:0005576">
    <property type="term" value="C:extracellular region"/>
    <property type="evidence" value="ECO:0007669"/>
    <property type="project" value="UniProtKB-SubCell"/>
</dbReference>
<comment type="similarity">
    <text evidence="3">Belongs to the peptidase M28 family. M28B subfamily.</text>
</comment>
<keyword evidence="13" id="KW-1185">Reference proteome</keyword>
<dbReference type="Pfam" id="PF04389">
    <property type="entry name" value="Peptidase_M28"/>
    <property type="match status" value="1"/>
</dbReference>
<evidence type="ECO:0000256" key="6">
    <source>
        <dbReference type="ARBA" id="ARBA00022723"/>
    </source>
</evidence>
<dbReference type="InterPro" id="IPR003961">
    <property type="entry name" value="FN3_dom"/>
</dbReference>
<dbReference type="SUPFAM" id="SSF49265">
    <property type="entry name" value="Fibronectin type III"/>
    <property type="match status" value="1"/>
</dbReference>
<feature type="signal peptide" evidence="10">
    <location>
        <begin position="1"/>
        <end position="23"/>
    </location>
</feature>
<dbReference type="InterPro" id="IPR007484">
    <property type="entry name" value="Peptidase_M28"/>
</dbReference>
<dbReference type="AlphaFoldDB" id="A0A4S8M1U4"/>
<dbReference type="GO" id="GO:0008235">
    <property type="term" value="F:metalloexopeptidase activity"/>
    <property type="evidence" value="ECO:0007669"/>
    <property type="project" value="InterPro"/>
</dbReference>
<dbReference type="GO" id="GO:0006508">
    <property type="term" value="P:proteolysis"/>
    <property type="evidence" value="ECO:0007669"/>
    <property type="project" value="UniProtKB-KW"/>
</dbReference>
<keyword evidence="9" id="KW-0482">Metalloprotease</keyword>
<dbReference type="PROSITE" id="PS50853">
    <property type="entry name" value="FN3"/>
    <property type="match status" value="1"/>
</dbReference>
<feature type="domain" description="Fibronectin type-III" evidence="11">
    <location>
        <begin position="408"/>
        <end position="490"/>
    </location>
</feature>
<dbReference type="PANTHER" id="PTHR12147:SF26">
    <property type="entry name" value="PEPTIDASE M28 DOMAIN-CONTAINING PROTEIN"/>
    <property type="match status" value="1"/>
</dbReference>